<feature type="non-terminal residue" evidence="6">
    <location>
        <position position="346"/>
    </location>
</feature>
<dbReference type="GO" id="GO:0009055">
    <property type="term" value="F:electron transfer activity"/>
    <property type="evidence" value="ECO:0007669"/>
    <property type="project" value="InterPro"/>
</dbReference>
<dbReference type="SUPFAM" id="SSF48695">
    <property type="entry name" value="Multiheme cytochromes"/>
    <property type="match status" value="1"/>
</dbReference>
<dbReference type="InterPro" id="IPR009056">
    <property type="entry name" value="Cyt_c-like_dom"/>
</dbReference>
<accession>A0A7V8NNT4</accession>
<dbReference type="InterPro" id="IPR036280">
    <property type="entry name" value="Multihaem_cyt_sf"/>
</dbReference>
<dbReference type="Gene3D" id="1.10.760.10">
    <property type="entry name" value="Cytochrome c-like domain"/>
    <property type="match status" value="2"/>
</dbReference>
<organism evidence="6 7">
    <name type="scientific">Candidatus Acidiferrum panamense</name>
    <dbReference type="NCBI Taxonomy" id="2741543"/>
    <lineage>
        <taxon>Bacteria</taxon>
        <taxon>Pseudomonadati</taxon>
        <taxon>Acidobacteriota</taxon>
        <taxon>Terriglobia</taxon>
        <taxon>Candidatus Acidiferrales</taxon>
        <taxon>Candidatus Acidiferrum</taxon>
    </lineage>
</organism>
<dbReference type="PANTHER" id="PTHR33546">
    <property type="entry name" value="LARGE, MULTIFUNCTIONAL SECRETED PROTEIN-RELATED"/>
    <property type="match status" value="1"/>
</dbReference>
<feature type="domain" description="Cytochrome c" evidence="5">
    <location>
        <begin position="167"/>
        <end position="263"/>
    </location>
</feature>
<evidence type="ECO:0000256" key="3">
    <source>
        <dbReference type="ARBA" id="ARBA00023004"/>
    </source>
</evidence>
<evidence type="ECO:0000256" key="1">
    <source>
        <dbReference type="ARBA" id="ARBA00022617"/>
    </source>
</evidence>
<sequence>MPAEEMGKVTERMRFVFTASSLVFLAVLAISPFKDYRREWKQYRRSYLRFAQSRPDTKRLTADYSPEIDQIWLPGMNVVDRCTTCHQGIAQASLADKSVPQPFRAHPPIPHNVREWGCTICHRGQGPSTEVAEAHESTLAWEQPALPTHFIQASCGTCHQSDIPQTPQLVRGRRLLAELHCQGCHKMQGIDRPAMLGPDLSSIGTKVRREWIYKWLKEPRTIVDKDGNVTVNGYETEEEPRMPKFRLTEQEIRALSGYLSVQKARPFTPYKISPAVVAGWSRNPELMSQGELRFRQMFCSTCHSLAVTRAGETKLIGGDIGPELTKVGSKVNPDWLLAWLRDPEAY</sequence>
<dbReference type="PROSITE" id="PS51007">
    <property type="entry name" value="CYTC"/>
    <property type="match status" value="2"/>
</dbReference>
<dbReference type="EMBL" id="JACDQQ010000650">
    <property type="protein sequence ID" value="MBA0084651.1"/>
    <property type="molecule type" value="Genomic_DNA"/>
</dbReference>
<evidence type="ECO:0000256" key="2">
    <source>
        <dbReference type="ARBA" id="ARBA00022723"/>
    </source>
</evidence>
<reference evidence="6" key="1">
    <citation type="submission" date="2020-06" db="EMBL/GenBank/DDBJ databases">
        <title>Legume-microbial interactions unlock mineral nutrients during tropical forest succession.</title>
        <authorList>
            <person name="Epihov D.Z."/>
        </authorList>
    </citation>
    <scope>NUCLEOTIDE SEQUENCE [LARGE SCALE GENOMIC DNA]</scope>
    <source>
        <strain evidence="6">Pan2503</strain>
    </source>
</reference>
<proteinExistence type="predicted"/>
<dbReference type="AlphaFoldDB" id="A0A7V8NNT4"/>
<evidence type="ECO:0000259" key="5">
    <source>
        <dbReference type="PROSITE" id="PS51007"/>
    </source>
</evidence>
<keyword evidence="2 4" id="KW-0479">Metal-binding</keyword>
<dbReference type="InterPro" id="IPR036909">
    <property type="entry name" value="Cyt_c-like_dom_sf"/>
</dbReference>
<dbReference type="Pfam" id="PF00034">
    <property type="entry name" value="Cytochrom_C"/>
    <property type="match status" value="1"/>
</dbReference>
<evidence type="ECO:0000313" key="7">
    <source>
        <dbReference type="Proteomes" id="UP000567293"/>
    </source>
</evidence>
<dbReference type="Proteomes" id="UP000567293">
    <property type="component" value="Unassembled WGS sequence"/>
</dbReference>
<keyword evidence="7" id="KW-1185">Reference proteome</keyword>
<gene>
    <name evidence="6" type="ORF">HRJ53_06630</name>
</gene>
<keyword evidence="1 4" id="KW-0349">Heme</keyword>
<name>A0A7V8NNT4_9BACT</name>
<dbReference type="PANTHER" id="PTHR33546:SF1">
    <property type="entry name" value="LARGE, MULTIFUNCTIONAL SECRETED PROTEIN"/>
    <property type="match status" value="1"/>
</dbReference>
<protein>
    <submittedName>
        <fullName evidence="6">C-type cytochrome</fullName>
    </submittedName>
</protein>
<evidence type="ECO:0000313" key="6">
    <source>
        <dbReference type="EMBL" id="MBA0084651.1"/>
    </source>
</evidence>
<feature type="domain" description="Cytochrome c" evidence="5">
    <location>
        <begin position="285"/>
        <end position="346"/>
    </location>
</feature>
<comment type="caution">
    <text evidence="6">The sequence shown here is derived from an EMBL/GenBank/DDBJ whole genome shotgun (WGS) entry which is preliminary data.</text>
</comment>
<evidence type="ECO:0000256" key="4">
    <source>
        <dbReference type="PROSITE-ProRule" id="PRU00433"/>
    </source>
</evidence>
<dbReference type="GO" id="GO:0020037">
    <property type="term" value="F:heme binding"/>
    <property type="evidence" value="ECO:0007669"/>
    <property type="project" value="InterPro"/>
</dbReference>
<dbReference type="GO" id="GO:0046872">
    <property type="term" value="F:metal ion binding"/>
    <property type="evidence" value="ECO:0007669"/>
    <property type="project" value="UniProtKB-KW"/>
</dbReference>
<dbReference type="SUPFAM" id="SSF46626">
    <property type="entry name" value="Cytochrome c"/>
    <property type="match status" value="2"/>
</dbReference>
<keyword evidence="3 4" id="KW-0408">Iron</keyword>